<feature type="transmembrane region" description="Helical" evidence="1">
    <location>
        <begin position="50"/>
        <end position="67"/>
    </location>
</feature>
<dbReference type="Pfam" id="PF11694">
    <property type="entry name" value="DUF3290"/>
    <property type="match status" value="1"/>
</dbReference>
<keyword evidence="1" id="KW-0812">Transmembrane</keyword>
<organism evidence="2">
    <name type="scientific">Veillonella ratti</name>
    <dbReference type="NCBI Taxonomy" id="103892"/>
    <lineage>
        <taxon>Bacteria</taxon>
        <taxon>Bacillati</taxon>
        <taxon>Bacillota</taxon>
        <taxon>Negativicutes</taxon>
        <taxon>Veillonellales</taxon>
        <taxon>Veillonellaceae</taxon>
        <taxon>Veillonella</taxon>
    </lineage>
</organism>
<dbReference type="EMBL" id="CACRUX010000005">
    <property type="protein sequence ID" value="VYT69300.1"/>
    <property type="molecule type" value="Genomic_DNA"/>
</dbReference>
<keyword evidence="1" id="KW-0472">Membrane</keyword>
<gene>
    <name evidence="2" type="ORF">VRLFYP33_02458</name>
</gene>
<proteinExistence type="predicted"/>
<evidence type="ECO:0000256" key="1">
    <source>
        <dbReference type="SAM" id="Phobius"/>
    </source>
</evidence>
<dbReference type="InterPro" id="IPR021707">
    <property type="entry name" value="DUF3290"/>
</dbReference>
<sequence length="151" mass="17324">MNFYTYAYIVQQGQFNALLQYGISFILLVALLGVSILFMRHRLNSRYRDLTILLSLLIVFILGIRWSEYDSSMRNSEESSRMASFIVSVSERLGTNKEDVKVNSTHLDDDVIVSAGNRFYRAHFIKGYGAYSLTQVHVIDSQIKVIDVVKE</sequence>
<evidence type="ECO:0008006" key="3">
    <source>
        <dbReference type="Google" id="ProtNLM"/>
    </source>
</evidence>
<keyword evidence="1" id="KW-1133">Transmembrane helix</keyword>
<evidence type="ECO:0000313" key="2">
    <source>
        <dbReference type="EMBL" id="VYT69300.1"/>
    </source>
</evidence>
<dbReference type="RefSeq" id="WP_021841768.1">
    <property type="nucleotide sequence ID" value="NZ_CACRUX010000005.1"/>
</dbReference>
<reference evidence="2" key="1">
    <citation type="submission" date="2019-11" db="EMBL/GenBank/DDBJ databases">
        <authorList>
            <person name="Feng L."/>
        </authorList>
    </citation>
    <scope>NUCLEOTIDE SEQUENCE</scope>
    <source>
        <strain evidence="2">VrattiLFYP33</strain>
    </source>
</reference>
<feature type="transmembrane region" description="Helical" evidence="1">
    <location>
        <begin position="18"/>
        <end position="38"/>
    </location>
</feature>
<accession>A0A6N2YUJ9</accession>
<protein>
    <recommendedName>
        <fullName evidence="3">DUF3290 domain-containing protein</fullName>
    </recommendedName>
</protein>
<dbReference type="AlphaFoldDB" id="A0A6N2YUJ9"/>
<name>A0A6N2YUJ9_9FIRM</name>